<evidence type="ECO:0000313" key="2">
    <source>
        <dbReference type="Proteomes" id="UP000805193"/>
    </source>
</evidence>
<dbReference type="Proteomes" id="UP000805193">
    <property type="component" value="Unassembled WGS sequence"/>
</dbReference>
<reference evidence="1 2" key="1">
    <citation type="journal article" date="2020" name="Cell">
        <title>Large-Scale Comparative Analyses of Tick Genomes Elucidate Their Genetic Diversity and Vector Capacities.</title>
        <authorList>
            <consortium name="Tick Genome and Microbiome Consortium (TIGMIC)"/>
            <person name="Jia N."/>
            <person name="Wang J."/>
            <person name="Shi W."/>
            <person name="Du L."/>
            <person name="Sun Y."/>
            <person name="Zhan W."/>
            <person name="Jiang J.F."/>
            <person name="Wang Q."/>
            <person name="Zhang B."/>
            <person name="Ji P."/>
            <person name="Bell-Sakyi L."/>
            <person name="Cui X.M."/>
            <person name="Yuan T.T."/>
            <person name="Jiang B.G."/>
            <person name="Yang W.F."/>
            <person name="Lam T.T."/>
            <person name="Chang Q.C."/>
            <person name="Ding S.J."/>
            <person name="Wang X.J."/>
            <person name="Zhu J.G."/>
            <person name="Ruan X.D."/>
            <person name="Zhao L."/>
            <person name="Wei J.T."/>
            <person name="Ye R.Z."/>
            <person name="Que T.C."/>
            <person name="Du C.H."/>
            <person name="Zhou Y.H."/>
            <person name="Cheng J.X."/>
            <person name="Dai P.F."/>
            <person name="Guo W.B."/>
            <person name="Han X.H."/>
            <person name="Huang E.J."/>
            <person name="Li L.F."/>
            <person name="Wei W."/>
            <person name="Gao Y.C."/>
            <person name="Liu J.Z."/>
            <person name="Shao H.Z."/>
            <person name="Wang X."/>
            <person name="Wang C.C."/>
            <person name="Yang T.C."/>
            <person name="Huo Q.B."/>
            <person name="Li W."/>
            <person name="Chen H.Y."/>
            <person name="Chen S.E."/>
            <person name="Zhou L.G."/>
            <person name="Ni X.B."/>
            <person name="Tian J.H."/>
            <person name="Sheng Y."/>
            <person name="Liu T."/>
            <person name="Pan Y.S."/>
            <person name="Xia L.Y."/>
            <person name="Li J."/>
            <person name="Zhao F."/>
            <person name="Cao W.C."/>
        </authorList>
    </citation>
    <scope>NUCLEOTIDE SEQUENCE [LARGE SCALE GENOMIC DNA]</scope>
    <source>
        <strain evidence="1">Iper-2018</strain>
    </source>
</reference>
<organism evidence="1 2">
    <name type="scientific">Ixodes persulcatus</name>
    <name type="common">Taiga tick</name>
    <dbReference type="NCBI Taxonomy" id="34615"/>
    <lineage>
        <taxon>Eukaryota</taxon>
        <taxon>Metazoa</taxon>
        <taxon>Ecdysozoa</taxon>
        <taxon>Arthropoda</taxon>
        <taxon>Chelicerata</taxon>
        <taxon>Arachnida</taxon>
        <taxon>Acari</taxon>
        <taxon>Parasitiformes</taxon>
        <taxon>Ixodida</taxon>
        <taxon>Ixodoidea</taxon>
        <taxon>Ixodidae</taxon>
        <taxon>Ixodinae</taxon>
        <taxon>Ixodes</taxon>
    </lineage>
</organism>
<sequence>MHEIFWPLSPLVSDSPPTALVPKRTIEVLLATSSIGVPSVLNIERYSDAARLFRVTAWILRYVGKLRHREELQREIESTQIKERLPSDSPLRAIPVYIGDDGILRLTGRLQQSDKPYSFYELATTLTEIKAALNSTPLTNVYDEPGEPEPLYPSFLLTGRRLITQPSVLKPPTDDSGSLKPSGTDGVKSTWRNWGTCKAKNNAKENCWKGWSGSSPRRPATPTVVETRYDPEGVSGKRRQSTIMSAQDARRVNAQKTYTDITEAPAPFQETAKMNGEPRGKGAPP</sequence>
<dbReference type="EMBL" id="JABSTQ010010220">
    <property type="protein sequence ID" value="KAG0422502.1"/>
    <property type="molecule type" value="Genomic_DNA"/>
</dbReference>
<gene>
    <name evidence="1" type="ORF">HPB47_001675</name>
</gene>
<evidence type="ECO:0000313" key="1">
    <source>
        <dbReference type="EMBL" id="KAG0422502.1"/>
    </source>
</evidence>
<comment type="caution">
    <text evidence="1">The sequence shown here is derived from an EMBL/GenBank/DDBJ whole genome shotgun (WGS) entry which is preliminary data.</text>
</comment>
<keyword evidence="2" id="KW-1185">Reference proteome</keyword>
<protein>
    <submittedName>
        <fullName evidence="1">Uncharacterized protein</fullName>
    </submittedName>
</protein>
<name>A0AC60PNH5_IXOPE</name>
<proteinExistence type="predicted"/>
<accession>A0AC60PNH5</accession>